<reference evidence="1 2" key="1">
    <citation type="submission" date="2020-08" db="EMBL/GenBank/DDBJ databases">
        <title>Genomic Encyclopedia of Type Strains, Phase III (KMG-III): the genomes of soil and plant-associated and newly described type strains.</title>
        <authorList>
            <person name="Whitman W."/>
        </authorList>
    </citation>
    <scope>NUCLEOTIDE SEQUENCE [LARGE SCALE GENOMIC DNA]</scope>
    <source>
        <strain evidence="1 2">CECT 7015</strain>
    </source>
</reference>
<dbReference type="AlphaFoldDB" id="A0A839UIY3"/>
<dbReference type="Proteomes" id="UP000554520">
    <property type="component" value="Unassembled WGS sequence"/>
</dbReference>
<comment type="caution">
    <text evidence="1">The sequence shown here is derived from an EMBL/GenBank/DDBJ whole genome shotgun (WGS) entry which is preliminary data.</text>
</comment>
<dbReference type="RefSeq" id="WP_183665574.1">
    <property type="nucleotide sequence ID" value="NZ_JACHXN010000039.1"/>
</dbReference>
<accession>A0A839UIY3</accession>
<protein>
    <submittedName>
        <fullName evidence="1">Uncharacterized protein</fullName>
    </submittedName>
</protein>
<proteinExistence type="predicted"/>
<keyword evidence="2" id="KW-1185">Reference proteome</keyword>
<dbReference type="EMBL" id="JACHXN010000039">
    <property type="protein sequence ID" value="MBB3149713.1"/>
    <property type="molecule type" value="Genomic_DNA"/>
</dbReference>
<evidence type="ECO:0000313" key="2">
    <source>
        <dbReference type="Proteomes" id="UP000554520"/>
    </source>
</evidence>
<gene>
    <name evidence="1" type="ORF">FHS21_006167</name>
</gene>
<organism evidence="1 2">
    <name type="scientific">Phyllobacterium trifolii</name>
    <dbReference type="NCBI Taxonomy" id="300193"/>
    <lineage>
        <taxon>Bacteria</taxon>
        <taxon>Pseudomonadati</taxon>
        <taxon>Pseudomonadota</taxon>
        <taxon>Alphaproteobacteria</taxon>
        <taxon>Hyphomicrobiales</taxon>
        <taxon>Phyllobacteriaceae</taxon>
        <taxon>Phyllobacterium</taxon>
    </lineage>
</organism>
<name>A0A839UIY3_9HYPH</name>
<evidence type="ECO:0000313" key="1">
    <source>
        <dbReference type="EMBL" id="MBB3149713.1"/>
    </source>
</evidence>
<sequence>MMTASVLVSHSQIVFGTLAEDIVPSSGETLQPSPVMEAGIALLAAVWSR</sequence>